<sequence>MTLGVGDHIPHIPGRTGEEEDLSTIIGVSPNGQTFGVGQRAAFLPRTVPLAGASLYESEDLDVMPISTFPFELTDRTRHLHGHPLADTNQCSEQEWEQMKPIIHRLYLEDGKSLDDVMSTMSLVYHFQASVKMYKTRFSKWGFAKNSKRCGRSARNSQYHATAPRRRQKRPIIASGPVKSFVRRQNHSPTAPAALLQSPDKYRRQELTVHCVQNYISVLFQNRGWMADMFGVFPPAGTSDHSAAWQQVSDQCFGASVLIQGSSMKQAFQTLNGIFQSLKPLASSSEPSMMVKFWPMCHRLHGICVDINDYQLLYTFLRHIRELTRNYLGTEHPMFLLMDALSSVEWGEMINTLRVGYLKSIHCMESAIGADHVTVLSMWSNYIKYWDRQSLHQAVFIANFTRLLTAADAQFGRKSEKAISVLHGFTYASFYNFDDQTLSRQLAEDLLERTRELHINGEYQWGFESQSFAFSSKVLALLCLRENLRDESRTYLADAISCLGHGDRECKVRAVMLAEDLEGWLTSWNDTYSAEVLRLQRMRLLSILSDGK</sequence>
<gene>
    <name evidence="3" type="ORF">K444DRAFT_658532</name>
</gene>
<dbReference type="RefSeq" id="XP_024744409.1">
    <property type="nucleotide sequence ID" value="XM_024886267.1"/>
</dbReference>
<feature type="region of interest" description="Disordered" evidence="1">
    <location>
        <begin position="152"/>
        <end position="184"/>
    </location>
</feature>
<name>A0A2J6TWX3_9HELO</name>
<protein>
    <recommendedName>
        <fullName evidence="2">Clr5 domain-containing protein</fullName>
    </recommendedName>
</protein>
<dbReference type="AlphaFoldDB" id="A0A2J6TWX3"/>
<proteinExistence type="predicted"/>
<dbReference type="Pfam" id="PF14420">
    <property type="entry name" value="Clr5"/>
    <property type="match status" value="1"/>
</dbReference>
<dbReference type="EMBL" id="KZ613740">
    <property type="protein sequence ID" value="PMD67505.1"/>
    <property type="molecule type" value="Genomic_DNA"/>
</dbReference>
<accession>A0A2J6TWX3</accession>
<evidence type="ECO:0000313" key="3">
    <source>
        <dbReference type="EMBL" id="PMD67505.1"/>
    </source>
</evidence>
<dbReference type="InParanoid" id="A0A2J6TWX3"/>
<dbReference type="InterPro" id="IPR025676">
    <property type="entry name" value="Clr5_dom"/>
</dbReference>
<feature type="domain" description="Clr5" evidence="2">
    <location>
        <begin position="92"/>
        <end position="145"/>
    </location>
</feature>
<dbReference type="PANTHER" id="PTHR38788">
    <property type="entry name" value="CLR5 DOMAIN-CONTAINING PROTEIN"/>
    <property type="match status" value="1"/>
</dbReference>
<evidence type="ECO:0000313" key="4">
    <source>
        <dbReference type="Proteomes" id="UP000235371"/>
    </source>
</evidence>
<reference evidence="3 4" key="1">
    <citation type="submission" date="2016-04" db="EMBL/GenBank/DDBJ databases">
        <title>A degradative enzymes factory behind the ericoid mycorrhizal symbiosis.</title>
        <authorList>
            <consortium name="DOE Joint Genome Institute"/>
            <person name="Martino E."/>
            <person name="Morin E."/>
            <person name="Grelet G."/>
            <person name="Kuo A."/>
            <person name="Kohler A."/>
            <person name="Daghino S."/>
            <person name="Barry K."/>
            <person name="Choi C."/>
            <person name="Cichocki N."/>
            <person name="Clum A."/>
            <person name="Copeland A."/>
            <person name="Hainaut M."/>
            <person name="Haridas S."/>
            <person name="Labutti K."/>
            <person name="Lindquist E."/>
            <person name="Lipzen A."/>
            <person name="Khouja H.-R."/>
            <person name="Murat C."/>
            <person name="Ohm R."/>
            <person name="Olson A."/>
            <person name="Spatafora J."/>
            <person name="Veneault-Fourrey C."/>
            <person name="Henrissat B."/>
            <person name="Grigoriev I."/>
            <person name="Martin F."/>
            <person name="Perotto S."/>
        </authorList>
    </citation>
    <scope>NUCLEOTIDE SEQUENCE [LARGE SCALE GENOMIC DNA]</scope>
    <source>
        <strain evidence="3 4">E</strain>
    </source>
</reference>
<organism evidence="3 4">
    <name type="scientific">Hyaloscypha bicolor E</name>
    <dbReference type="NCBI Taxonomy" id="1095630"/>
    <lineage>
        <taxon>Eukaryota</taxon>
        <taxon>Fungi</taxon>
        <taxon>Dikarya</taxon>
        <taxon>Ascomycota</taxon>
        <taxon>Pezizomycotina</taxon>
        <taxon>Leotiomycetes</taxon>
        <taxon>Helotiales</taxon>
        <taxon>Hyaloscyphaceae</taxon>
        <taxon>Hyaloscypha</taxon>
        <taxon>Hyaloscypha bicolor</taxon>
    </lineage>
</organism>
<keyword evidence="4" id="KW-1185">Reference proteome</keyword>
<evidence type="ECO:0000256" key="1">
    <source>
        <dbReference type="SAM" id="MobiDB-lite"/>
    </source>
</evidence>
<dbReference type="Proteomes" id="UP000235371">
    <property type="component" value="Unassembled WGS sequence"/>
</dbReference>
<dbReference type="PANTHER" id="PTHR38788:SF3">
    <property type="entry name" value="CLR5 DOMAIN-CONTAINING PROTEIN"/>
    <property type="match status" value="1"/>
</dbReference>
<dbReference type="OrthoDB" id="5308957at2759"/>
<dbReference type="GeneID" id="36594344"/>
<evidence type="ECO:0000259" key="2">
    <source>
        <dbReference type="Pfam" id="PF14420"/>
    </source>
</evidence>